<dbReference type="AlphaFoldDB" id="A0A8J6AV28"/>
<evidence type="ECO:0000313" key="2">
    <source>
        <dbReference type="EMBL" id="KAG9394918.1"/>
    </source>
</evidence>
<keyword evidence="3" id="KW-1185">Reference proteome</keyword>
<organism evidence="2 3">
    <name type="scientific">Carpediemonas membranifera</name>
    <dbReference type="NCBI Taxonomy" id="201153"/>
    <lineage>
        <taxon>Eukaryota</taxon>
        <taxon>Metamonada</taxon>
        <taxon>Carpediemonas-like organisms</taxon>
        <taxon>Carpediemonas</taxon>
    </lineage>
</organism>
<accession>A0A8J6AV28</accession>
<protein>
    <submittedName>
        <fullName evidence="2">Uncharacterized protein</fullName>
    </submittedName>
</protein>
<sequence>MEDVFGINEPHDGLNWDDANGNGDELETETRKQSEVDFKGEDGLVKGKDLIACCSKTAHNWAASFEGAKTVGSFGQTHFRLLAATISGRAVAMVCQPLIARGTAPDQYQCNIMATRLLAMRPATVTVLDDHHTVAPHSELEGPLSITLNDTGECTPAPAATIGTGLAAALVERALAAGVPFEAVLATSGPAEFFSHPKLMDEEARGRLKAVTQATERGIYV</sequence>
<feature type="region of interest" description="Disordered" evidence="1">
    <location>
        <begin position="1"/>
        <end position="33"/>
    </location>
</feature>
<dbReference type="Proteomes" id="UP000717585">
    <property type="component" value="Unassembled WGS sequence"/>
</dbReference>
<name>A0A8J6AV28_9EUKA</name>
<proteinExistence type="predicted"/>
<evidence type="ECO:0000313" key="3">
    <source>
        <dbReference type="Proteomes" id="UP000717585"/>
    </source>
</evidence>
<evidence type="ECO:0000256" key="1">
    <source>
        <dbReference type="SAM" id="MobiDB-lite"/>
    </source>
</evidence>
<gene>
    <name evidence="2" type="ORF">J8273_0126</name>
</gene>
<reference evidence="2" key="1">
    <citation type="submission" date="2021-05" db="EMBL/GenBank/DDBJ databases">
        <title>A free-living protist that lacks canonical eukaryotic 1 DNA replication and segregation systems.</title>
        <authorList>
            <person name="Salas-Leiva D.E."/>
            <person name="Tromer E.C."/>
            <person name="Curtis B.A."/>
            <person name="Jerlstrom-Hultqvist J."/>
            <person name="Kolisko M."/>
            <person name="Yi Z."/>
            <person name="Salas-Leiva J.S."/>
            <person name="Gallot-Lavallee L."/>
            <person name="Kops G.J.P.L."/>
            <person name="Archibald J.M."/>
            <person name="Simpson A.G.B."/>
            <person name="Roger A.J."/>
        </authorList>
    </citation>
    <scope>NUCLEOTIDE SEQUENCE</scope>
    <source>
        <strain evidence="2">BICM</strain>
    </source>
</reference>
<dbReference type="EMBL" id="JAHDYR010000012">
    <property type="protein sequence ID" value="KAG9394918.1"/>
    <property type="molecule type" value="Genomic_DNA"/>
</dbReference>
<comment type="caution">
    <text evidence="2">The sequence shown here is derived from an EMBL/GenBank/DDBJ whole genome shotgun (WGS) entry which is preliminary data.</text>
</comment>